<dbReference type="EMBL" id="KN822015">
    <property type="protein sequence ID" value="KIM66796.1"/>
    <property type="molecule type" value="Genomic_DNA"/>
</dbReference>
<protein>
    <recommendedName>
        <fullName evidence="17">Carnitine O-acetyltransferase, mitochondrial</fullName>
        <ecNumber evidence="16">2.3.1.7</ecNumber>
    </recommendedName>
</protein>
<organism evidence="21 22">
    <name type="scientific">Scleroderma citrinum Foug A</name>
    <dbReference type="NCBI Taxonomy" id="1036808"/>
    <lineage>
        <taxon>Eukaryota</taxon>
        <taxon>Fungi</taxon>
        <taxon>Dikarya</taxon>
        <taxon>Basidiomycota</taxon>
        <taxon>Agaricomycotina</taxon>
        <taxon>Agaricomycetes</taxon>
        <taxon>Agaricomycetidae</taxon>
        <taxon>Boletales</taxon>
        <taxon>Sclerodermatineae</taxon>
        <taxon>Sclerodermataceae</taxon>
        <taxon>Scleroderma</taxon>
    </lineage>
</organism>
<keyword evidence="13" id="KW-0012">Acyltransferase</keyword>
<dbReference type="InterPro" id="IPR042231">
    <property type="entry name" value="Cho/carn_acyl_trans_2"/>
</dbReference>
<dbReference type="InterPro" id="IPR039551">
    <property type="entry name" value="Cho/carn_acyl_trans"/>
</dbReference>
<dbReference type="GO" id="GO:0006631">
    <property type="term" value="P:fatty acid metabolic process"/>
    <property type="evidence" value="ECO:0007669"/>
    <property type="project" value="UniProtKB-KW"/>
</dbReference>
<dbReference type="GO" id="GO:0004092">
    <property type="term" value="F:carnitine O-acetyltransferase activity"/>
    <property type="evidence" value="ECO:0007669"/>
    <property type="project" value="UniProtKB-EC"/>
</dbReference>
<dbReference type="InterPro" id="IPR000542">
    <property type="entry name" value="Carn_acyl_trans"/>
</dbReference>
<evidence type="ECO:0000256" key="7">
    <source>
        <dbReference type="ARBA" id="ARBA00022832"/>
    </source>
</evidence>
<evidence type="ECO:0000256" key="8">
    <source>
        <dbReference type="ARBA" id="ARBA00022946"/>
    </source>
</evidence>
<evidence type="ECO:0000256" key="9">
    <source>
        <dbReference type="ARBA" id="ARBA00023098"/>
    </source>
</evidence>
<evidence type="ECO:0000256" key="15">
    <source>
        <dbReference type="ARBA" id="ARBA00053195"/>
    </source>
</evidence>
<dbReference type="InParanoid" id="A0A0C3EFU0"/>
<dbReference type="Gene3D" id="3.30.559.10">
    <property type="entry name" value="Chloramphenicol acetyltransferase-like domain"/>
    <property type="match status" value="1"/>
</dbReference>
<keyword evidence="7" id="KW-0276">Fatty acid metabolism</keyword>
<feature type="region of interest" description="Disordered" evidence="19">
    <location>
        <begin position="1"/>
        <end position="43"/>
    </location>
</feature>
<evidence type="ECO:0000256" key="3">
    <source>
        <dbReference type="ARBA" id="ARBA00005232"/>
    </source>
</evidence>
<evidence type="ECO:0000256" key="1">
    <source>
        <dbReference type="ARBA" id="ARBA00004275"/>
    </source>
</evidence>
<comment type="catalytic activity">
    <reaction evidence="14">
        <text>(R)-carnitine + acetyl-CoA = O-acetyl-(R)-carnitine + CoA</text>
        <dbReference type="Rhea" id="RHEA:21136"/>
        <dbReference type="ChEBI" id="CHEBI:16347"/>
        <dbReference type="ChEBI" id="CHEBI:57287"/>
        <dbReference type="ChEBI" id="CHEBI:57288"/>
        <dbReference type="ChEBI" id="CHEBI:57589"/>
        <dbReference type="EC" id="2.3.1.7"/>
    </reaction>
</comment>
<reference evidence="22" key="2">
    <citation type="submission" date="2015-01" db="EMBL/GenBank/DDBJ databases">
        <title>Evolutionary Origins and Diversification of the Mycorrhizal Mutualists.</title>
        <authorList>
            <consortium name="DOE Joint Genome Institute"/>
            <consortium name="Mycorrhizal Genomics Consortium"/>
            <person name="Kohler A."/>
            <person name="Kuo A."/>
            <person name="Nagy L.G."/>
            <person name="Floudas D."/>
            <person name="Copeland A."/>
            <person name="Barry K.W."/>
            <person name="Cichocki N."/>
            <person name="Veneault-Fourrey C."/>
            <person name="LaButti K."/>
            <person name="Lindquist E.A."/>
            <person name="Lipzen A."/>
            <person name="Lundell T."/>
            <person name="Morin E."/>
            <person name="Murat C."/>
            <person name="Riley R."/>
            <person name="Ohm R."/>
            <person name="Sun H."/>
            <person name="Tunlid A."/>
            <person name="Henrissat B."/>
            <person name="Grigoriev I.V."/>
            <person name="Hibbett D.S."/>
            <person name="Martin F."/>
        </authorList>
    </citation>
    <scope>NUCLEOTIDE SEQUENCE [LARGE SCALE GENOMIC DNA]</scope>
    <source>
        <strain evidence="22">Foug A</strain>
    </source>
</reference>
<keyword evidence="10" id="KW-0496">Mitochondrion</keyword>
<evidence type="ECO:0000256" key="2">
    <source>
        <dbReference type="ARBA" id="ARBA00004443"/>
    </source>
</evidence>
<evidence type="ECO:0000256" key="17">
    <source>
        <dbReference type="ARBA" id="ARBA00073438"/>
    </source>
</evidence>
<sequence length="647" mass="73207">MLRLSSRNLALRSSRAPPKHHMASRSVNSSAPRTSQQQTSESYVSDPLAGNMLRFQASLPRLPVPPLSTTVRKYLDTVKPHLTDIEYTATKASAQAFLSSPQAAELQARLEARAADPSIKNWLADWWNEVAYMGYRDPVVVYVSYFYVHIDDQRRRDPAKRAAGLIRAMLPFRHLVESKELEPDKAKGTPLCMESYKWLFHSSRYPVKPSDKAKKFDPVVHNHVVFVRKNRFFEVPLATVEGRELSAAELEVQIERVIRLAGNDSSVPVGALTSENRDTWADARETLLAASPLNAESLERIESAAIVVCLDDTKPVTREDISWACWVGDGRNRFYDKHQLIVFDNGRSGFLGEHSCMDGTPTLRFNEFMLASLAAGKVDLGPPRTTSTGASLPQPTELKFELDARCKTYVCEACKHFDELVGKHDMEVLHYEGYGKEMIKKFKMLPDTWVQLVKQLAFHKMFNRPGVTYESCQTRKYQLGRTEVIRSASSESKAWAEAMLDPNETDQNRSVLFRQAAARHLQYVTWAIEGEGVDRHLFGLKKMLREGEPIPDLFSEPAYGKTNHWELSTSQLSSKFIDGWGYGEVVSDGYGLSYSIGDHYIRWTITSLKRGTRELKHYLAEAATETRFMLERAAAVREKADGGKTRL</sequence>
<evidence type="ECO:0000256" key="10">
    <source>
        <dbReference type="ARBA" id="ARBA00023128"/>
    </source>
</evidence>
<gene>
    <name evidence="21" type="ORF">SCLCIDRAFT_1210843</name>
</gene>
<reference evidence="21 22" key="1">
    <citation type="submission" date="2014-04" db="EMBL/GenBank/DDBJ databases">
        <authorList>
            <consortium name="DOE Joint Genome Institute"/>
            <person name="Kuo A."/>
            <person name="Kohler A."/>
            <person name="Nagy L.G."/>
            <person name="Floudas D."/>
            <person name="Copeland A."/>
            <person name="Barry K.W."/>
            <person name="Cichocki N."/>
            <person name="Veneault-Fourrey C."/>
            <person name="LaButti K."/>
            <person name="Lindquist E.A."/>
            <person name="Lipzen A."/>
            <person name="Lundell T."/>
            <person name="Morin E."/>
            <person name="Murat C."/>
            <person name="Sun H."/>
            <person name="Tunlid A."/>
            <person name="Henrissat B."/>
            <person name="Grigoriev I.V."/>
            <person name="Hibbett D.S."/>
            <person name="Martin F."/>
            <person name="Nordberg H.P."/>
            <person name="Cantor M.N."/>
            <person name="Hua S.X."/>
        </authorList>
    </citation>
    <scope>NUCLEOTIDE SEQUENCE [LARGE SCALE GENOMIC DNA]</scope>
    <source>
        <strain evidence="21 22">Foug A</strain>
    </source>
</reference>
<dbReference type="FunFam" id="3.30.559.70:FF:000007">
    <property type="entry name" value="Carnitine O-acetyltransferase, mitochondrial"/>
    <property type="match status" value="1"/>
</dbReference>
<dbReference type="OrthoDB" id="240216at2759"/>
<keyword evidence="6" id="KW-0999">Mitochondrion inner membrane</keyword>
<dbReference type="PANTHER" id="PTHR22589:SF103">
    <property type="entry name" value="CARNITINE O-ACETYL-TRANSFERASE, ISOFORM A-RELATED"/>
    <property type="match status" value="1"/>
</dbReference>
<evidence type="ECO:0000259" key="20">
    <source>
        <dbReference type="Pfam" id="PF00755"/>
    </source>
</evidence>
<dbReference type="EC" id="2.3.1.7" evidence="16"/>
<evidence type="ECO:0000256" key="4">
    <source>
        <dbReference type="ARBA" id="ARBA00022448"/>
    </source>
</evidence>
<evidence type="ECO:0000256" key="14">
    <source>
        <dbReference type="ARBA" id="ARBA00052702"/>
    </source>
</evidence>
<dbReference type="InterPro" id="IPR023213">
    <property type="entry name" value="CAT-like_dom_sf"/>
</dbReference>
<dbReference type="GO" id="GO:0009437">
    <property type="term" value="P:carnitine metabolic process"/>
    <property type="evidence" value="ECO:0007669"/>
    <property type="project" value="TreeGrafter"/>
</dbReference>
<dbReference type="AlphaFoldDB" id="A0A0C3EFU0"/>
<evidence type="ECO:0000313" key="22">
    <source>
        <dbReference type="Proteomes" id="UP000053989"/>
    </source>
</evidence>
<evidence type="ECO:0000313" key="21">
    <source>
        <dbReference type="EMBL" id="KIM66796.1"/>
    </source>
</evidence>
<dbReference type="SUPFAM" id="SSF52777">
    <property type="entry name" value="CoA-dependent acyltransferases"/>
    <property type="match status" value="2"/>
</dbReference>
<dbReference type="Gene3D" id="3.30.559.70">
    <property type="entry name" value="Choline/Carnitine o-acyltransferase, domain 2"/>
    <property type="match status" value="1"/>
</dbReference>
<accession>A0A0C3EFU0</accession>
<evidence type="ECO:0000256" key="13">
    <source>
        <dbReference type="ARBA" id="ARBA00023315"/>
    </source>
</evidence>
<evidence type="ECO:0000256" key="6">
    <source>
        <dbReference type="ARBA" id="ARBA00022792"/>
    </source>
</evidence>
<evidence type="ECO:0000256" key="5">
    <source>
        <dbReference type="ARBA" id="ARBA00022679"/>
    </source>
</evidence>
<feature type="compositionally biased region" description="Polar residues" evidence="19">
    <location>
        <begin position="25"/>
        <end position="43"/>
    </location>
</feature>
<feature type="active site" description="Proton acceptor" evidence="18">
    <location>
        <position position="354"/>
    </location>
</feature>
<comment type="subcellular location">
    <subcellularLocation>
        <location evidence="2">Mitochondrion inner membrane</location>
        <topology evidence="2">Peripheral membrane protein</topology>
        <orientation evidence="2">Matrix side</orientation>
    </subcellularLocation>
    <subcellularLocation>
        <location evidence="1">Peroxisome</location>
    </subcellularLocation>
</comment>
<evidence type="ECO:0000256" key="19">
    <source>
        <dbReference type="SAM" id="MobiDB-lite"/>
    </source>
</evidence>
<comment type="similarity">
    <text evidence="3">Belongs to the carnitine/choline acetyltransferase family.</text>
</comment>
<feature type="compositionally biased region" description="Low complexity" evidence="19">
    <location>
        <begin position="1"/>
        <end position="16"/>
    </location>
</feature>
<evidence type="ECO:0000256" key="18">
    <source>
        <dbReference type="PIRSR" id="PIRSR600542-1"/>
    </source>
</evidence>
<keyword evidence="22" id="KW-1185">Reference proteome</keyword>
<dbReference type="STRING" id="1036808.A0A0C3EFU0"/>
<keyword evidence="12" id="KW-0576">Peroxisome</keyword>
<dbReference type="PANTHER" id="PTHR22589">
    <property type="entry name" value="CARNITINE O-ACYLTRANSFERASE"/>
    <property type="match status" value="1"/>
</dbReference>
<evidence type="ECO:0000256" key="16">
    <source>
        <dbReference type="ARBA" id="ARBA00066910"/>
    </source>
</evidence>
<keyword evidence="9" id="KW-0443">Lipid metabolism</keyword>
<dbReference type="Proteomes" id="UP000053989">
    <property type="component" value="Unassembled WGS sequence"/>
</dbReference>
<name>A0A0C3EFU0_9AGAM</name>
<dbReference type="Pfam" id="PF00755">
    <property type="entry name" value="Carn_acyltransf"/>
    <property type="match status" value="1"/>
</dbReference>
<dbReference type="GO" id="GO:0005777">
    <property type="term" value="C:peroxisome"/>
    <property type="evidence" value="ECO:0007669"/>
    <property type="project" value="UniProtKB-SubCell"/>
</dbReference>
<dbReference type="GO" id="GO:0005743">
    <property type="term" value="C:mitochondrial inner membrane"/>
    <property type="evidence" value="ECO:0007669"/>
    <property type="project" value="UniProtKB-SubCell"/>
</dbReference>
<keyword evidence="11" id="KW-0472">Membrane</keyword>
<feature type="domain" description="Choline/carnitine acyltransferase" evidence="20">
    <location>
        <begin position="62"/>
        <end position="620"/>
    </location>
</feature>
<keyword evidence="5" id="KW-0808">Transferase</keyword>
<proteinExistence type="inferred from homology"/>
<keyword evidence="4" id="KW-0813">Transport</keyword>
<dbReference type="HOGENOM" id="CLU_013513_5_1_1"/>
<evidence type="ECO:0000256" key="12">
    <source>
        <dbReference type="ARBA" id="ARBA00023140"/>
    </source>
</evidence>
<comment type="function">
    <text evidence="15">Carnitine acetylase is specific for short chain fatty acids. Carnitine acetylase seems to affect the flux through the pyruvate dehydrogenase complex. It may be involved as well in the transport of acetyl-CoA into mitochondria.</text>
</comment>
<keyword evidence="8" id="KW-0809">Transit peptide</keyword>
<evidence type="ECO:0000256" key="11">
    <source>
        <dbReference type="ARBA" id="ARBA00023136"/>
    </source>
</evidence>